<sequence>MDISPGTRASDAERDHIVRLLGRHMTDGRIDLAEYDQRVERVYATSTREDLNLVLSDLPALPDDPSQPAGTRAHRSRFPIWQRIEASAWLGVSVLVLIIWGAISLAVGEFTYPWPIWVIGPWGAVLAVRAITGIEAGRCSRRPV</sequence>
<dbReference type="PANTHER" id="PTHR40763:SF4">
    <property type="entry name" value="DUF1707 DOMAIN-CONTAINING PROTEIN"/>
    <property type="match status" value="1"/>
</dbReference>
<feature type="transmembrane region" description="Helical" evidence="1">
    <location>
        <begin position="114"/>
        <end position="132"/>
    </location>
</feature>
<keyword evidence="1" id="KW-1133">Transmembrane helix</keyword>
<evidence type="ECO:0000259" key="2">
    <source>
        <dbReference type="Pfam" id="PF08044"/>
    </source>
</evidence>
<protein>
    <recommendedName>
        <fullName evidence="2">DUF1707 domain-containing protein</fullName>
    </recommendedName>
</protein>
<proteinExistence type="predicted"/>
<evidence type="ECO:0000256" key="1">
    <source>
        <dbReference type="SAM" id="Phobius"/>
    </source>
</evidence>
<gene>
    <name evidence="3" type="ORF">B0T46_08185</name>
</gene>
<dbReference type="PANTHER" id="PTHR40763">
    <property type="entry name" value="MEMBRANE PROTEIN-RELATED"/>
    <property type="match status" value="1"/>
</dbReference>
<dbReference type="Proteomes" id="UP000188836">
    <property type="component" value="Unassembled WGS sequence"/>
</dbReference>
<feature type="domain" description="DUF1707" evidence="2">
    <location>
        <begin position="7"/>
        <end position="59"/>
    </location>
</feature>
<name>A0A1W0AXB6_9NOCA</name>
<evidence type="ECO:0000313" key="4">
    <source>
        <dbReference type="Proteomes" id="UP000188836"/>
    </source>
</evidence>
<dbReference type="STRING" id="1538463.B0T36_12445"/>
<keyword evidence="4" id="KW-1185">Reference proteome</keyword>
<dbReference type="InterPro" id="IPR012551">
    <property type="entry name" value="DUF1707_SHOCT-like"/>
</dbReference>
<dbReference type="RefSeq" id="WP_077115867.1">
    <property type="nucleotide sequence ID" value="NZ_LOKT01000007.1"/>
</dbReference>
<dbReference type="Pfam" id="PF08044">
    <property type="entry name" value="DUF1707"/>
    <property type="match status" value="1"/>
</dbReference>
<organism evidence="3 4">
    <name type="scientific">Nocardia donostiensis</name>
    <dbReference type="NCBI Taxonomy" id="1538463"/>
    <lineage>
        <taxon>Bacteria</taxon>
        <taxon>Bacillati</taxon>
        <taxon>Actinomycetota</taxon>
        <taxon>Actinomycetes</taxon>
        <taxon>Mycobacteriales</taxon>
        <taxon>Nocardiaceae</taxon>
        <taxon>Nocardia</taxon>
    </lineage>
</organism>
<dbReference type="AlphaFoldDB" id="A0A1W0AXB6"/>
<dbReference type="OrthoDB" id="3748531at2"/>
<dbReference type="EMBL" id="MUMY01000005">
    <property type="protein sequence ID" value="ONM49339.1"/>
    <property type="molecule type" value="Genomic_DNA"/>
</dbReference>
<feature type="transmembrane region" description="Helical" evidence="1">
    <location>
        <begin position="86"/>
        <end position="108"/>
    </location>
</feature>
<evidence type="ECO:0000313" key="3">
    <source>
        <dbReference type="EMBL" id="ONM49339.1"/>
    </source>
</evidence>
<reference evidence="3 4" key="1">
    <citation type="journal article" date="2016" name="Antonie Van Leeuwenhoek">
        <title>Nocardia donostiensis sp. nov., isolated from human respiratory specimens.</title>
        <authorList>
            <person name="Ercibengoa M."/>
            <person name="Bell M."/>
            <person name="Marimon J.M."/>
            <person name="Humrighouse B."/>
            <person name="Klenk H.P."/>
            <person name="Potter G."/>
            <person name="Perez-Trallero E."/>
        </authorList>
    </citation>
    <scope>NUCLEOTIDE SEQUENCE [LARGE SCALE GENOMIC DNA]</scope>
    <source>
        <strain evidence="3 4">X1655</strain>
    </source>
</reference>
<accession>A0A1W0AXB6</accession>
<keyword evidence="1" id="KW-0472">Membrane</keyword>
<keyword evidence="1" id="KW-0812">Transmembrane</keyword>
<comment type="caution">
    <text evidence="3">The sequence shown here is derived from an EMBL/GenBank/DDBJ whole genome shotgun (WGS) entry which is preliminary data.</text>
</comment>